<evidence type="ECO:0000313" key="2">
    <source>
        <dbReference type="Proteomes" id="UP000298030"/>
    </source>
</evidence>
<feature type="non-terminal residue" evidence="1">
    <location>
        <position position="57"/>
    </location>
</feature>
<feature type="non-terminal residue" evidence="1">
    <location>
        <position position="1"/>
    </location>
</feature>
<dbReference type="EMBL" id="QPFP01000045">
    <property type="protein sequence ID" value="TEB26785.1"/>
    <property type="molecule type" value="Genomic_DNA"/>
</dbReference>
<keyword evidence="2" id="KW-1185">Reference proteome</keyword>
<reference evidence="1 2" key="1">
    <citation type="journal article" date="2019" name="Nat. Ecol. Evol.">
        <title>Megaphylogeny resolves global patterns of mushroom evolution.</title>
        <authorList>
            <person name="Varga T."/>
            <person name="Krizsan K."/>
            <person name="Foldi C."/>
            <person name="Dima B."/>
            <person name="Sanchez-Garcia M."/>
            <person name="Sanchez-Ramirez S."/>
            <person name="Szollosi G.J."/>
            <person name="Szarkandi J.G."/>
            <person name="Papp V."/>
            <person name="Albert L."/>
            <person name="Andreopoulos W."/>
            <person name="Angelini C."/>
            <person name="Antonin V."/>
            <person name="Barry K.W."/>
            <person name="Bougher N.L."/>
            <person name="Buchanan P."/>
            <person name="Buyck B."/>
            <person name="Bense V."/>
            <person name="Catcheside P."/>
            <person name="Chovatia M."/>
            <person name="Cooper J."/>
            <person name="Damon W."/>
            <person name="Desjardin D."/>
            <person name="Finy P."/>
            <person name="Geml J."/>
            <person name="Haridas S."/>
            <person name="Hughes K."/>
            <person name="Justo A."/>
            <person name="Karasinski D."/>
            <person name="Kautmanova I."/>
            <person name="Kiss B."/>
            <person name="Kocsube S."/>
            <person name="Kotiranta H."/>
            <person name="LaButti K.M."/>
            <person name="Lechner B.E."/>
            <person name="Liimatainen K."/>
            <person name="Lipzen A."/>
            <person name="Lukacs Z."/>
            <person name="Mihaltcheva S."/>
            <person name="Morgado L.N."/>
            <person name="Niskanen T."/>
            <person name="Noordeloos M.E."/>
            <person name="Ohm R.A."/>
            <person name="Ortiz-Santana B."/>
            <person name="Ovrebo C."/>
            <person name="Racz N."/>
            <person name="Riley R."/>
            <person name="Savchenko A."/>
            <person name="Shiryaev A."/>
            <person name="Soop K."/>
            <person name="Spirin V."/>
            <person name="Szebenyi C."/>
            <person name="Tomsovsky M."/>
            <person name="Tulloss R.E."/>
            <person name="Uehling J."/>
            <person name="Grigoriev I.V."/>
            <person name="Vagvolgyi C."/>
            <person name="Papp T."/>
            <person name="Martin F.M."/>
            <person name="Miettinen O."/>
            <person name="Hibbett D.S."/>
            <person name="Nagy L.G."/>
        </authorList>
    </citation>
    <scope>NUCLEOTIDE SEQUENCE [LARGE SCALE GENOMIC DNA]</scope>
    <source>
        <strain evidence="1 2">FP101781</strain>
    </source>
</reference>
<accession>A0A4Y7SY56</accession>
<evidence type="ECO:0000313" key="1">
    <source>
        <dbReference type="EMBL" id="TEB26785.1"/>
    </source>
</evidence>
<dbReference type="AlphaFoldDB" id="A0A4Y7SY56"/>
<protein>
    <submittedName>
        <fullName evidence="1">Uncharacterized protein</fullName>
    </submittedName>
</protein>
<proteinExistence type="predicted"/>
<gene>
    <name evidence="1" type="ORF">FA13DRAFT_1575301</name>
</gene>
<comment type="caution">
    <text evidence="1">The sequence shown here is derived from an EMBL/GenBank/DDBJ whole genome shotgun (WGS) entry which is preliminary data.</text>
</comment>
<organism evidence="1 2">
    <name type="scientific">Coprinellus micaceus</name>
    <name type="common">Glistening ink-cap mushroom</name>
    <name type="synonym">Coprinus micaceus</name>
    <dbReference type="NCBI Taxonomy" id="71717"/>
    <lineage>
        <taxon>Eukaryota</taxon>
        <taxon>Fungi</taxon>
        <taxon>Dikarya</taxon>
        <taxon>Basidiomycota</taxon>
        <taxon>Agaricomycotina</taxon>
        <taxon>Agaricomycetes</taxon>
        <taxon>Agaricomycetidae</taxon>
        <taxon>Agaricales</taxon>
        <taxon>Agaricineae</taxon>
        <taxon>Psathyrellaceae</taxon>
        <taxon>Coprinellus</taxon>
    </lineage>
</organism>
<name>A0A4Y7SY56_COPMI</name>
<dbReference type="Proteomes" id="UP000298030">
    <property type="component" value="Unassembled WGS sequence"/>
</dbReference>
<sequence>LQTTLIAQSTHLIWKLRCKRRTGQGGDPLKVHPKHEIHNRWVDMVNRTIKHDIMAAR</sequence>
<dbReference type="OrthoDB" id="2752996at2759"/>